<evidence type="ECO:0000313" key="3">
    <source>
        <dbReference type="EMBL" id="CAG7817829.1"/>
    </source>
</evidence>
<feature type="compositionally biased region" description="Polar residues" evidence="1">
    <location>
        <begin position="50"/>
        <end position="61"/>
    </location>
</feature>
<feature type="compositionally biased region" description="Polar residues" evidence="1">
    <location>
        <begin position="23"/>
        <end position="35"/>
    </location>
</feature>
<evidence type="ECO:0000313" key="4">
    <source>
        <dbReference type="Proteomes" id="UP000708208"/>
    </source>
</evidence>
<dbReference type="EMBL" id="CAJVCH010404744">
    <property type="protein sequence ID" value="CAG7817829.1"/>
    <property type="molecule type" value="Genomic_DNA"/>
</dbReference>
<sequence length="159" mass="17671">MKIIIFFTCIAAVTLARRDPKNSDISSQKLNPDTNSDSSQDYSSGRSGQLQLGRSLVSTGPGNFVYPLVQPSLGKRRQEIFQEDSQNTPQTAKIEKRTGIDDVRDSDETGNFNYTPKSESESRQVVYAGYKPETGFYSVYFPTLNNIPFISGAPLDWNG</sequence>
<evidence type="ECO:0000256" key="1">
    <source>
        <dbReference type="SAM" id="MobiDB-lite"/>
    </source>
</evidence>
<feature type="signal peptide" evidence="2">
    <location>
        <begin position="1"/>
        <end position="16"/>
    </location>
</feature>
<feature type="compositionally biased region" description="Low complexity" evidence="1">
    <location>
        <begin position="36"/>
        <end position="49"/>
    </location>
</feature>
<gene>
    <name evidence="3" type="ORF">AFUS01_LOCUS28372</name>
</gene>
<keyword evidence="2" id="KW-0732">Signal</keyword>
<keyword evidence="4" id="KW-1185">Reference proteome</keyword>
<feature type="region of interest" description="Disordered" evidence="1">
    <location>
        <begin position="20"/>
        <end position="61"/>
    </location>
</feature>
<feature type="compositionally biased region" description="Basic and acidic residues" evidence="1">
    <location>
        <begin position="93"/>
        <end position="107"/>
    </location>
</feature>
<proteinExistence type="predicted"/>
<organism evidence="3 4">
    <name type="scientific">Allacma fusca</name>
    <dbReference type="NCBI Taxonomy" id="39272"/>
    <lineage>
        <taxon>Eukaryota</taxon>
        <taxon>Metazoa</taxon>
        <taxon>Ecdysozoa</taxon>
        <taxon>Arthropoda</taxon>
        <taxon>Hexapoda</taxon>
        <taxon>Collembola</taxon>
        <taxon>Symphypleona</taxon>
        <taxon>Sminthuridae</taxon>
        <taxon>Allacma</taxon>
    </lineage>
</organism>
<dbReference type="Proteomes" id="UP000708208">
    <property type="component" value="Unassembled WGS sequence"/>
</dbReference>
<evidence type="ECO:0000256" key="2">
    <source>
        <dbReference type="SAM" id="SignalP"/>
    </source>
</evidence>
<feature type="region of interest" description="Disordered" evidence="1">
    <location>
        <begin position="80"/>
        <end position="117"/>
    </location>
</feature>
<feature type="chain" id="PRO_5035198684" evidence="2">
    <location>
        <begin position="17"/>
        <end position="159"/>
    </location>
</feature>
<reference evidence="3" key="1">
    <citation type="submission" date="2021-06" db="EMBL/GenBank/DDBJ databases">
        <authorList>
            <person name="Hodson N. C."/>
            <person name="Mongue J. A."/>
            <person name="Jaron S. K."/>
        </authorList>
    </citation>
    <scope>NUCLEOTIDE SEQUENCE</scope>
</reference>
<name>A0A8J2PL67_9HEXA</name>
<accession>A0A8J2PL67</accession>
<protein>
    <submittedName>
        <fullName evidence="3">Uncharacterized protein</fullName>
    </submittedName>
</protein>
<comment type="caution">
    <text evidence="3">The sequence shown here is derived from an EMBL/GenBank/DDBJ whole genome shotgun (WGS) entry which is preliminary data.</text>
</comment>
<dbReference type="AlphaFoldDB" id="A0A8J2PL67"/>